<keyword evidence="2" id="KW-1185">Reference proteome</keyword>
<name>A0AAV5NVV5_9VIBR</name>
<proteinExistence type="predicted"/>
<organism evidence="1 2">
    <name type="scientific">Vibrio penaeicida</name>
    <dbReference type="NCBI Taxonomy" id="104609"/>
    <lineage>
        <taxon>Bacteria</taxon>
        <taxon>Pseudomonadati</taxon>
        <taxon>Pseudomonadota</taxon>
        <taxon>Gammaproteobacteria</taxon>
        <taxon>Vibrionales</taxon>
        <taxon>Vibrionaceae</taxon>
        <taxon>Vibrio</taxon>
    </lineage>
</organism>
<reference evidence="2" key="1">
    <citation type="journal article" date="2019" name="Int. J. Syst. Evol. Microbiol.">
        <title>The Global Catalogue of Microorganisms (GCM) 10K type strain sequencing project: providing services to taxonomists for standard genome sequencing and annotation.</title>
        <authorList>
            <consortium name="The Broad Institute Genomics Platform"/>
            <consortium name="The Broad Institute Genome Sequencing Center for Infectious Disease"/>
            <person name="Wu L."/>
            <person name="Ma J."/>
        </authorList>
    </citation>
    <scope>NUCLEOTIDE SEQUENCE [LARGE SCALE GENOMIC DNA]</scope>
    <source>
        <strain evidence="2">NBRC 15640</strain>
    </source>
</reference>
<dbReference type="AlphaFoldDB" id="A0AAV5NVV5"/>
<evidence type="ECO:0000313" key="1">
    <source>
        <dbReference type="EMBL" id="GLQ74880.1"/>
    </source>
</evidence>
<protein>
    <submittedName>
        <fullName evidence="1">Uncharacterized protein</fullName>
    </submittedName>
</protein>
<comment type="caution">
    <text evidence="1">The sequence shown here is derived from an EMBL/GenBank/DDBJ whole genome shotgun (WGS) entry which is preliminary data.</text>
</comment>
<evidence type="ECO:0000313" key="2">
    <source>
        <dbReference type="Proteomes" id="UP001156690"/>
    </source>
</evidence>
<dbReference type="EMBL" id="BSNX01000066">
    <property type="protein sequence ID" value="GLQ74880.1"/>
    <property type="molecule type" value="Genomic_DNA"/>
</dbReference>
<dbReference type="Proteomes" id="UP001156690">
    <property type="component" value="Unassembled WGS sequence"/>
</dbReference>
<sequence length="99" mass="11056">MLSLSIIFALSLAIGVFVLDAQKVHIWLSNHMDEKELEKNNPEELKKLKNNTNASNKSPDATVNFIQFTVNLASTQPNFLGNTGSTVNELKYMVITPTY</sequence>
<accession>A0AAV5NVV5</accession>
<gene>
    <name evidence="1" type="ORF">GCM10007932_42420</name>
</gene>